<accession>A0A2U2HCA7</accession>
<dbReference type="Gene3D" id="3.40.50.720">
    <property type="entry name" value="NAD(P)-binding Rossmann-like Domain"/>
    <property type="match status" value="1"/>
</dbReference>
<comment type="function">
    <text evidence="7">Catalyzes the oxidation of glucose 6-phosphate to 6-phosphogluconolactone.</text>
</comment>
<comment type="pathway">
    <text evidence="1 7">Carbohydrate degradation; pentose phosphate pathway; D-ribulose 5-phosphate from D-glucose 6-phosphate (oxidative stage): step 1/3.</text>
</comment>
<dbReference type="AlphaFoldDB" id="A0A2U2HCA7"/>
<feature type="binding site" evidence="7">
    <location>
        <position position="211"/>
    </location>
    <ligand>
        <name>substrate</name>
    </ligand>
</feature>
<protein>
    <recommendedName>
        <fullName evidence="7">Glucose-6-phosphate 1-dehydrogenase</fullName>
        <shortName evidence="7">G6PD</shortName>
        <ecNumber evidence="7">1.1.1.49</ecNumber>
    </recommendedName>
</protein>
<keyword evidence="6 7" id="KW-0119">Carbohydrate metabolism</keyword>
<dbReference type="SUPFAM" id="SSF51735">
    <property type="entry name" value="NAD(P)-binding Rossmann-fold domains"/>
    <property type="match status" value="1"/>
</dbReference>
<keyword evidence="11" id="KW-1185">Reference proteome</keyword>
<evidence type="ECO:0000259" key="9">
    <source>
        <dbReference type="Pfam" id="PF02781"/>
    </source>
</evidence>
<evidence type="ECO:0000256" key="7">
    <source>
        <dbReference type="HAMAP-Rule" id="MF_00966"/>
    </source>
</evidence>
<keyword evidence="3 7" id="KW-0313">Glucose metabolism</keyword>
<dbReference type="PRINTS" id="PR00079">
    <property type="entry name" value="G6PDHDRGNASE"/>
</dbReference>
<evidence type="ECO:0000256" key="5">
    <source>
        <dbReference type="ARBA" id="ARBA00023002"/>
    </source>
</evidence>
<evidence type="ECO:0000313" key="10">
    <source>
        <dbReference type="EMBL" id="PWF40527.1"/>
    </source>
</evidence>
<dbReference type="PANTHER" id="PTHR23429">
    <property type="entry name" value="GLUCOSE-6-PHOSPHATE 1-DEHYDROGENASE G6PD"/>
    <property type="match status" value="1"/>
</dbReference>
<dbReference type="SUPFAM" id="SSF55347">
    <property type="entry name" value="Glyceraldehyde-3-phosphate dehydrogenase-like, C-terminal domain"/>
    <property type="match status" value="1"/>
</dbReference>
<evidence type="ECO:0000259" key="8">
    <source>
        <dbReference type="Pfam" id="PF00479"/>
    </source>
</evidence>
<gene>
    <name evidence="7 10" type="primary">zwf</name>
    <name evidence="10" type="ORF">C7C56_025765</name>
</gene>
<evidence type="ECO:0000256" key="4">
    <source>
        <dbReference type="ARBA" id="ARBA00022857"/>
    </source>
</evidence>
<feature type="binding site" evidence="7">
    <location>
        <position position="143"/>
    </location>
    <ligand>
        <name>NADP(+)</name>
        <dbReference type="ChEBI" id="CHEBI:58349"/>
    </ligand>
</feature>
<evidence type="ECO:0000256" key="1">
    <source>
        <dbReference type="ARBA" id="ARBA00004937"/>
    </source>
</evidence>
<dbReference type="InterPro" id="IPR036291">
    <property type="entry name" value="NAD(P)-bd_dom_sf"/>
</dbReference>
<evidence type="ECO:0000256" key="6">
    <source>
        <dbReference type="ARBA" id="ARBA00023277"/>
    </source>
</evidence>
<feature type="domain" description="Glucose-6-phosphate dehydrogenase C-terminal" evidence="9">
    <location>
        <begin position="184"/>
        <end position="481"/>
    </location>
</feature>
<dbReference type="GO" id="GO:0009051">
    <property type="term" value="P:pentose-phosphate shunt, oxidative branch"/>
    <property type="evidence" value="ECO:0007669"/>
    <property type="project" value="TreeGrafter"/>
</dbReference>
<dbReference type="GO" id="GO:0005829">
    <property type="term" value="C:cytosol"/>
    <property type="evidence" value="ECO:0007669"/>
    <property type="project" value="TreeGrafter"/>
</dbReference>
<feature type="domain" description="Glucose-6-phosphate dehydrogenase NAD-binding" evidence="8">
    <location>
        <begin position="9"/>
        <end position="182"/>
    </location>
</feature>
<sequence length="488" mass="55102">MALTDFDLVLFGGSGDLSMRKLLPAMYARDVAKDLPPGSRIICVGRHEWSQEEFLQTVESTSKPHVKSVAEAHWAKFIARIVYVSLNATDAKTYGTLVDVMRPDPALTRVYYLATPPHLFAQICDNLKEAGLATPNSRVVLEKPLGRDLASAKQINAEVGKVFAESQIYRIDHYLGKETVQNLLALRFGNILFEPLWRREWISDVQITIAEKLGVGNRMGYYDNSGALRDMLQNHLLQLLCIVAMEPPTSINSDAVRDEKLQVLRSLKRFTPTTLSQNIVRGQYRAGHVDGKQVPSYRDEPDAPEHSRTETFVAIKAEIDTWRWAGVPFYLRTGKRMADGLAEIVVRFKPIPHSIFNQPTSSFQPNSLVIRLQPDEGLSLNLMAKTPGDSMRLKQAELELDFRESFKSPRMDAYERLLLDVLRGQLTLFMRGDELEAAWEWVEPILDHWEKEDSVPTPYTAGTWGPAAASALIGRDGLQWREEALPED</sequence>
<dbReference type="Pfam" id="PF02781">
    <property type="entry name" value="G6PD_C"/>
    <property type="match status" value="1"/>
</dbReference>
<proteinExistence type="inferred from homology"/>
<dbReference type="HAMAP" id="MF_00966">
    <property type="entry name" value="G6PD"/>
    <property type="match status" value="1"/>
</dbReference>
<organism evidence="10 11">
    <name type="scientific">Massilia glaciei</name>
    <dbReference type="NCBI Taxonomy" id="1524097"/>
    <lineage>
        <taxon>Bacteria</taxon>
        <taxon>Pseudomonadati</taxon>
        <taxon>Pseudomonadota</taxon>
        <taxon>Betaproteobacteria</taxon>
        <taxon>Burkholderiales</taxon>
        <taxon>Oxalobacteraceae</taxon>
        <taxon>Telluria group</taxon>
        <taxon>Massilia</taxon>
    </lineage>
</organism>
<evidence type="ECO:0000256" key="3">
    <source>
        <dbReference type="ARBA" id="ARBA00022526"/>
    </source>
</evidence>
<feature type="active site" description="Proton acceptor" evidence="7">
    <location>
        <position position="235"/>
    </location>
</feature>
<feature type="binding site" evidence="7">
    <location>
        <position position="46"/>
    </location>
    <ligand>
        <name>NADP(+)</name>
        <dbReference type="ChEBI" id="CHEBI:58349"/>
    </ligand>
</feature>
<dbReference type="OrthoDB" id="9802739at2"/>
<keyword evidence="5 7" id="KW-0560">Oxidoreductase</keyword>
<dbReference type="PIRSF" id="PIRSF000110">
    <property type="entry name" value="G6PD"/>
    <property type="match status" value="1"/>
</dbReference>
<evidence type="ECO:0000313" key="11">
    <source>
        <dbReference type="Proteomes" id="UP000241421"/>
    </source>
</evidence>
<dbReference type="GO" id="GO:0004345">
    <property type="term" value="F:glucose-6-phosphate dehydrogenase activity"/>
    <property type="evidence" value="ECO:0007669"/>
    <property type="project" value="UniProtKB-UniRule"/>
</dbReference>
<comment type="similarity">
    <text evidence="2 7">Belongs to the glucose-6-phosphate dehydrogenase family.</text>
</comment>
<feature type="binding site" evidence="7">
    <location>
        <position position="177"/>
    </location>
    <ligand>
        <name>substrate</name>
    </ligand>
</feature>
<name>A0A2U2HCA7_9BURK</name>
<dbReference type="InterPro" id="IPR001282">
    <property type="entry name" value="G6P_DH"/>
</dbReference>
<dbReference type="PROSITE" id="PS00069">
    <property type="entry name" value="G6P_DEHYDROGENASE"/>
    <property type="match status" value="1"/>
</dbReference>
<dbReference type="Gene3D" id="3.30.360.10">
    <property type="entry name" value="Dihydrodipicolinate Reductase, domain 2"/>
    <property type="match status" value="1"/>
</dbReference>
<dbReference type="Proteomes" id="UP000241421">
    <property type="component" value="Unassembled WGS sequence"/>
</dbReference>
<reference evidence="10 11" key="1">
    <citation type="submission" date="2018-04" db="EMBL/GenBank/DDBJ databases">
        <title>Massilia violaceinigra sp. nov., a novel purple-pigmented bacterium isolated from Tianshan glacier, Xinjiang, China.</title>
        <authorList>
            <person name="Wang H."/>
        </authorList>
    </citation>
    <scope>NUCLEOTIDE SEQUENCE [LARGE SCALE GENOMIC DNA]</scope>
    <source>
        <strain evidence="10 11">B448-2</strain>
    </source>
</reference>
<dbReference type="GO" id="GO:0050661">
    <property type="term" value="F:NADP binding"/>
    <property type="evidence" value="ECO:0007669"/>
    <property type="project" value="UniProtKB-UniRule"/>
</dbReference>
<comment type="caution">
    <text evidence="10">The sequence shown here is derived from an EMBL/GenBank/DDBJ whole genome shotgun (WGS) entry which is preliminary data.</text>
</comment>
<dbReference type="EC" id="1.1.1.49" evidence="7"/>
<dbReference type="InterPro" id="IPR019796">
    <property type="entry name" value="G6P_DH_AS"/>
</dbReference>
<dbReference type="NCBIfam" id="TIGR00871">
    <property type="entry name" value="zwf"/>
    <property type="match status" value="1"/>
</dbReference>
<feature type="binding site" evidence="7">
    <location>
        <position position="173"/>
    </location>
    <ligand>
        <name>substrate</name>
    </ligand>
</feature>
<dbReference type="InterPro" id="IPR022675">
    <property type="entry name" value="G6P_DH_C"/>
</dbReference>
<dbReference type="UniPathway" id="UPA00115">
    <property type="reaction ID" value="UER00408"/>
</dbReference>
<dbReference type="PANTHER" id="PTHR23429:SF0">
    <property type="entry name" value="GLUCOSE-6-PHOSPHATE 1-DEHYDROGENASE"/>
    <property type="match status" value="1"/>
</dbReference>
<feature type="binding site" evidence="7">
    <location>
        <position position="335"/>
    </location>
    <ligand>
        <name>substrate</name>
    </ligand>
</feature>
<dbReference type="GO" id="GO:0006006">
    <property type="term" value="P:glucose metabolic process"/>
    <property type="evidence" value="ECO:0007669"/>
    <property type="project" value="UniProtKB-KW"/>
</dbReference>
<dbReference type="InterPro" id="IPR022674">
    <property type="entry name" value="G6P_DH_NAD-bd"/>
</dbReference>
<keyword evidence="4 7" id="KW-0521">NADP</keyword>
<dbReference type="Pfam" id="PF00479">
    <property type="entry name" value="G6PD_N"/>
    <property type="match status" value="1"/>
</dbReference>
<dbReference type="RefSeq" id="WP_106760200.1">
    <property type="nucleotide sequence ID" value="NZ_PXWF02000322.1"/>
</dbReference>
<dbReference type="EMBL" id="PXWF02000322">
    <property type="protein sequence ID" value="PWF40527.1"/>
    <property type="molecule type" value="Genomic_DNA"/>
</dbReference>
<comment type="caution">
    <text evidence="7">Lacks conserved residue(s) required for the propagation of feature annotation.</text>
</comment>
<dbReference type="NCBIfam" id="NF009492">
    <property type="entry name" value="PRK12853.1-3"/>
    <property type="match status" value="1"/>
</dbReference>
<evidence type="ECO:0000256" key="2">
    <source>
        <dbReference type="ARBA" id="ARBA00009975"/>
    </source>
</evidence>
<feature type="binding site" evidence="7">
    <location>
        <position position="230"/>
    </location>
    <ligand>
        <name>substrate</name>
    </ligand>
</feature>
<comment type="catalytic activity">
    <reaction evidence="7">
        <text>D-glucose 6-phosphate + NADP(+) = 6-phospho-D-glucono-1,5-lactone + NADPH + H(+)</text>
        <dbReference type="Rhea" id="RHEA:15841"/>
        <dbReference type="ChEBI" id="CHEBI:15378"/>
        <dbReference type="ChEBI" id="CHEBI:57783"/>
        <dbReference type="ChEBI" id="CHEBI:57955"/>
        <dbReference type="ChEBI" id="CHEBI:58349"/>
        <dbReference type="ChEBI" id="CHEBI:61548"/>
        <dbReference type="EC" id="1.1.1.49"/>
    </reaction>
</comment>